<organism evidence="2 3">
    <name type="scientific">Paenibacillus cisolokensis</name>
    <dbReference type="NCBI Taxonomy" id="1658519"/>
    <lineage>
        <taxon>Bacteria</taxon>
        <taxon>Bacillati</taxon>
        <taxon>Bacillota</taxon>
        <taxon>Bacilli</taxon>
        <taxon>Bacillales</taxon>
        <taxon>Paenibacillaceae</taxon>
        <taxon>Paenibacillus</taxon>
    </lineage>
</organism>
<keyword evidence="1" id="KW-0472">Membrane</keyword>
<protein>
    <submittedName>
        <fullName evidence="2">Uncharacterized protein</fullName>
    </submittedName>
</protein>
<evidence type="ECO:0000313" key="3">
    <source>
        <dbReference type="Proteomes" id="UP000680304"/>
    </source>
</evidence>
<accession>A0ABQ4NDE9</accession>
<feature type="transmembrane region" description="Helical" evidence="1">
    <location>
        <begin position="6"/>
        <end position="26"/>
    </location>
</feature>
<sequence>MGVYGDWIVMVLAGGLIAIWIYRGLYRWLHSPPAARRLVLGEGAEILADDENVQLLERHGYQVISGKHRVPLHIEVDGAPMESRLYIDYIAEQDGKTYIVKTARDRMPIDWTGSGLRDRLLVYSLLLPECEGVLYTDAKEGTVRVVTFAWNE</sequence>
<dbReference type="Proteomes" id="UP000680304">
    <property type="component" value="Unassembled WGS sequence"/>
</dbReference>
<gene>
    <name evidence="2" type="ORF">PACILC2_44640</name>
</gene>
<evidence type="ECO:0000313" key="2">
    <source>
        <dbReference type="EMBL" id="GIQ65896.1"/>
    </source>
</evidence>
<comment type="caution">
    <text evidence="2">The sequence shown here is derived from an EMBL/GenBank/DDBJ whole genome shotgun (WGS) entry which is preliminary data.</text>
</comment>
<proteinExistence type="predicted"/>
<dbReference type="RefSeq" id="WP_062493298.1">
    <property type="nucleotide sequence ID" value="NZ_BOVJ01000158.1"/>
</dbReference>
<keyword evidence="1" id="KW-0812">Transmembrane</keyword>
<keyword evidence="3" id="KW-1185">Reference proteome</keyword>
<evidence type="ECO:0000256" key="1">
    <source>
        <dbReference type="SAM" id="Phobius"/>
    </source>
</evidence>
<name>A0ABQ4NDE9_9BACL</name>
<keyword evidence="1" id="KW-1133">Transmembrane helix</keyword>
<dbReference type="EMBL" id="BOVJ01000158">
    <property type="protein sequence ID" value="GIQ65896.1"/>
    <property type="molecule type" value="Genomic_DNA"/>
</dbReference>
<reference evidence="2 3" key="1">
    <citation type="submission" date="2021-04" db="EMBL/GenBank/DDBJ databases">
        <title>Draft genome sequence of Paenibacillus cisolokensis, LC2-13A.</title>
        <authorList>
            <person name="Uke A."/>
            <person name="Chhe C."/>
            <person name="Baramee S."/>
            <person name="Kosugi A."/>
        </authorList>
    </citation>
    <scope>NUCLEOTIDE SEQUENCE [LARGE SCALE GENOMIC DNA]</scope>
    <source>
        <strain evidence="2 3">LC2-13A</strain>
    </source>
</reference>